<evidence type="ECO:0000313" key="7">
    <source>
        <dbReference type="EMBL" id="KAJ3428382.1"/>
    </source>
</evidence>
<evidence type="ECO:0000256" key="3">
    <source>
        <dbReference type="ARBA" id="ARBA00022741"/>
    </source>
</evidence>
<dbReference type="InterPro" id="IPR013126">
    <property type="entry name" value="Hsp_70_fam"/>
</dbReference>
<evidence type="ECO:0000313" key="8">
    <source>
        <dbReference type="Proteomes" id="UP001146793"/>
    </source>
</evidence>
<dbReference type="Gene3D" id="3.90.640.10">
    <property type="entry name" value="Actin, Chain A, domain 4"/>
    <property type="match status" value="1"/>
</dbReference>
<evidence type="ECO:0000256" key="1">
    <source>
        <dbReference type="ARBA" id="ARBA00004319"/>
    </source>
</evidence>
<dbReference type="Gene3D" id="3.30.30.30">
    <property type="match status" value="2"/>
</dbReference>
<dbReference type="SUPFAM" id="SSF100934">
    <property type="entry name" value="Heat shock protein 70kD (HSP70), C-terminal subdomain"/>
    <property type="match status" value="1"/>
</dbReference>
<feature type="compositionally biased region" description="Acidic residues" evidence="6">
    <location>
        <begin position="660"/>
        <end position="670"/>
    </location>
</feature>
<dbReference type="GO" id="GO:0140662">
    <property type="term" value="F:ATP-dependent protein folding chaperone"/>
    <property type="evidence" value="ECO:0007669"/>
    <property type="project" value="InterPro"/>
</dbReference>
<comment type="subcellular location">
    <subcellularLocation>
        <location evidence="1">Endoplasmic reticulum lumen</location>
    </subcellularLocation>
</comment>
<feature type="region of interest" description="Disordered" evidence="6">
    <location>
        <begin position="628"/>
        <end position="701"/>
    </location>
</feature>
<dbReference type="GO" id="GO:0005524">
    <property type="term" value="F:ATP binding"/>
    <property type="evidence" value="ECO:0007669"/>
    <property type="project" value="UniProtKB-KW"/>
</dbReference>
<dbReference type="Gene3D" id="1.20.1270.10">
    <property type="match status" value="1"/>
</dbReference>
<dbReference type="Proteomes" id="UP001146793">
    <property type="component" value="Unassembled WGS sequence"/>
</dbReference>
<feature type="region of interest" description="Disordered" evidence="6">
    <location>
        <begin position="139"/>
        <end position="177"/>
    </location>
</feature>
<dbReference type="InterPro" id="IPR018181">
    <property type="entry name" value="Heat_shock_70_CS"/>
</dbReference>
<dbReference type="InterPro" id="IPR043129">
    <property type="entry name" value="ATPase_NBD"/>
</dbReference>
<evidence type="ECO:0000256" key="2">
    <source>
        <dbReference type="ARBA" id="ARBA00022729"/>
    </source>
</evidence>
<dbReference type="GO" id="GO:0034663">
    <property type="term" value="C:endoplasmic reticulum chaperone complex"/>
    <property type="evidence" value="ECO:0007669"/>
    <property type="project" value="TreeGrafter"/>
</dbReference>
<dbReference type="CDD" id="cd10230">
    <property type="entry name" value="ASKHA_NBD_HSP70_HYOU1"/>
    <property type="match status" value="1"/>
</dbReference>
<organism evidence="7 8">
    <name type="scientific">Anaeramoeba flamelloides</name>
    <dbReference type="NCBI Taxonomy" id="1746091"/>
    <lineage>
        <taxon>Eukaryota</taxon>
        <taxon>Metamonada</taxon>
        <taxon>Anaeramoebidae</taxon>
        <taxon>Anaeramoeba</taxon>
    </lineage>
</organism>
<dbReference type="Pfam" id="PF00012">
    <property type="entry name" value="HSP70"/>
    <property type="match status" value="2"/>
</dbReference>
<feature type="compositionally biased region" description="Acidic residues" evidence="6">
    <location>
        <begin position="1064"/>
        <end position="1085"/>
    </location>
</feature>
<dbReference type="PANTHER" id="PTHR45639">
    <property type="entry name" value="HSC70CB, ISOFORM G-RELATED"/>
    <property type="match status" value="1"/>
</dbReference>
<feature type="region of interest" description="Disordered" evidence="6">
    <location>
        <begin position="1056"/>
        <end position="1121"/>
    </location>
</feature>
<name>A0AAV7YEX7_9EUKA</name>
<feature type="compositionally biased region" description="Basic and acidic residues" evidence="6">
    <location>
        <begin position="1086"/>
        <end position="1109"/>
    </location>
</feature>
<dbReference type="AlphaFoldDB" id="A0AAV7YEX7"/>
<gene>
    <name evidence="7" type="ORF">M0812_26018</name>
</gene>
<keyword evidence="5" id="KW-0143">Chaperone</keyword>
<keyword evidence="2" id="KW-0732">Signal</keyword>
<protein>
    <submittedName>
        <fullName evidence="7">Hypoxia up-regulated protein</fullName>
    </submittedName>
</protein>
<reference evidence="7" key="1">
    <citation type="submission" date="2022-08" db="EMBL/GenBank/DDBJ databases">
        <title>Novel sulphate-reducing endosymbionts in the free-living metamonad Anaeramoeba.</title>
        <authorList>
            <person name="Jerlstrom-Hultqvist J."/>
            <person name="Cepicka I."/>
            <person name="Gallot-Lavallee L."/>
            <person name="Salas-Leiva D."/>
            <person name="Curtis B.A."/>
            <person name="Zahonova K."/>
            <person name="Pipaliya S."/>
            <person name="Dacks J."/>
            <person name="Roger A.J."/>
        </authorList>
    </citation>
    <scope>NUCLEOTIDE SEQUENCE</scope>
    <source>
        <strain evidence="7">Busselton2</strain>
    </source>
</reference>
<evidence type="ECO:0000256" key="5">
    <source>
        <dbReference type="ARBA" id="ARBA00023186"/>
    </source>
</evidence>
<evidence type="ECO:0000256" key="6">
    <source>
        <dbReference type="SAM" id="MobiDB-lite"/>
    </source>
</evidence>
<evidence type="ECO:0000256" key="4">
    <source>
        <dbReference type="ARBA" id="ARBA00022840"/>
    </source>
</evidence>
<dbReference type="InterPro" id="IPR029048">
    <property type="entry name" value="HSP70_C_sf"/>
</dbReference>
<dbReference type="GO" id="GO:0005788">
    <property type="term" value="C:endoplasmic reticulum lumen"/>
    <property type="evidence" value="ECO:0007669"/>
    <property type="project" value="UniProtKB-SubCell"/>
</dbReference>
<dbReference type="Gene3D" id="3.30.420.40">
    <property type="match status" value="3"/>
</dbReference>
<proteinExistence type="predicted"/>
<dbReference type="EMBL" id="JANTQA010000060">
    <property type="protein sequence ID" value="KAJ3428382.1"/>
    <property type="molecule type" value="Genomic_DNA"/>
</dbReference>
<dbReference type="PANTHER" id="PTHR45639:SF3">
    <property type="entry name" value="HYPOXIA UP-REGULATED PROTEIN 1"/>
    <property type="match status" value="1"/>
</dbReference>
<keyword evidence="3" id="KW-0547">Nucleotide-binding</keyword>
<accession>A0AAV7YEX7</accession>
<feature type="compositionally biased region" description="Basic and acidic residues" evidence="6">
    <location>
        <begin position="642"/>
        <end position="659"/>
    </location>
</feature>
<feature type="compositionally biased region" description="Acidic residues" evidence="6">
    <location>
        <begin position="628"/>
        <end position="640"/>
    </location>
</feature>
<dbReference type="SUPFAM" id="SSF53067">
    <property type="entry name" value="Actin-like ATPase domain"/>
    <property type="match status" value="2"/>
</dbReference>
<sequence length="1121" mass="130948">MQKQVILTLILALSLFTLFINCAVIGIDLGSGSLKVSVKDHGKQLQIALNSASQRKTRSAIAFVEGERLFGKEAEFVSIKQPEYSLINLKSLIGATNETIFEMPFPISQEIAFDPNDGSLLSLTFNDENNLFGLCKQKNEEQEQEQEGEKEKEQEKEQEIKEEKEQEKKEEEEEVDKECKFQLKPEELLSMLFNQAKRISNDFLQLTYNRKVKDCVLTVPSYYGERERQSILDAAELADLNVLSLMNDHSAFAMKYTMNQLTSLKEMESRNVILIDIGSGSAIVSIFNVKSISKPTMIKGKNRTSGLVNVKGVAWDKELSGENLDQRILEYLLDKFDKENESKFPIGKYEKSIRECKSSIGKIKTRIPGWKHILSVNNKAFIHIDSLIGGIDWSSEISKQELEEIGKDLWERISIPISGAIGRSGLLKEDIDQIELAGGSVRIPAIQKEISNYFDNKLELRKSINFDEGATLGAGLLAATLSAQFRVTDIEVNDIQMHDIYVKYQKFDKKKQEYAEKETLIFSQNDQILSSKKLKLKDFNDTFKISVFQDIKKKQEKLFQVNFSDLDQILIDYDLNETAKPSPLLTLSLKVDQNGFVTVKNSKLIFVPNIEIIEEIEVEENKEIEIEEGNLEKIEDENNNGEENHLGNSGEKEGNVEEKKEEEEKEEEKEGEEKEEKEVEWGEKEDEENKSNTEEEEEEEEEKYLNRIYDWDDKDDKRIVDLMDNLQIEYFGKQKFSYEEMKKSKKIIKHFENLDKENQKKLNIKNELESKIYDLLDKMNYEMEEEMKRFALEEEHNDLLKILNDAQDWLYDEGMEKTTQYSEFQNQISEINGISEPILNRIKEFHERPEAIESLEYILNENKEEILKLNQTLYFVDGNHVKEFLELWNKTQEWLEEQINSQSEKKDWEDPVFTVSEIKNREDRIKNKINSIKRKPTIKPTKYEFINGKLVTLLDTNPKSLKKYYTTKIIWKEKKILITENEIAKLVEGNQEIEDEEVKERIEKQIIEKTEKIEKIKDKIRNLEQKIIEIENEKVEKDKKSPKDFNINDLSEDELLEFAKEFENSQEEEEEEEEKEEEGEEEEDSPEKKRGKVQEDDSNKEKEEGSERRNKNKFTNKKDEL</sequence>
<dbReference type="GO" id="GO:0030968">
    <property type="term" value="P:endoplasmic reticulum unfolded protein response"/>
    <property type="evidence" value="ECO:0007669"/>
    <property type="project" value="TreeGrafter"/>
</dbReference>
<feature type="compositionally biased region" description="Basic and acidic residues" evidence="6">
    <location>
        <begin position="671"/>
        <end position="693"/>
    </location>
</feature>
<comment type="caution">
    <text evidence="7">The sequence shown here is derived from an EMBL/GenBank/DDBJ whole genome shotgun (WGS) entry which is preliminary data.</text>
</comment>
<dbReference type="PROSITE" id="PS00329">
    <property type="entry name" value="HSP70_2"/>
    <property type="match status" value="1"/>
</dbReference>
<feature type="compositionally biased region" description="Basic and acidic residues" evidence="6">
    <location>
        <begin position="139"/>
        <end position="169"/>
    </location>
</feature>
<keyword evidence="4" id="KW-0067">ATP-binding</keyword>